<dbReference type="Pfam" id="PF01391">
    <property type="entry name" value="Collagen"/>
    <property type="match status" value="1"/>
</dbReference>
<reference evidence="6 7" key="1">
    <citation type="submission" date="2020-06" db="EMBL/GenBank/DDBJ databases">
        <authorList>
            <person name="Li R."/>
            <person name="Bekaert M."/>
        </authorList>
    </citation>
    <scope>NUCLEOTIDE SEQUENCE [LARGE SCALE GENOMIC DNA]</scope>
    <source>
        <strain evidence="7">wild</strain>
    </source>
</reference>
<feature type="domain" description="C-type lectin" evidence="5">
    <location>
        <begin position="92"/>
        <end position="212"/>
    </location>
</feature>
<dbReference type="Gene3D" id="3.10.100.10">
    <property type="entry name" value="Mannose-Binding Protein A, subunit A"/>
    <property type="match status" value="1"/>
</dbReference>
<evidence type="ECO:0000259" key="5">
    <source>
        <dbReference type="PROSITE" id="PS50041"/>
    </source>
</evidence>
<protein>
    <recommendedName>
        <fullName evidence="5">C-type lectin domain-containing protein</fullName>
    </recommendedName>
</protein>
<evidence type="ECO:0000256" key="2">
    <source>
        <dbReference type="ARBA" id="ARBA00023119"/>
    </source>
</evidence>
<dbReference type="Pfam" id="PF00059">
    <property type="entry name" value="Lectin_C"/>
    <property type="match status" value="1"/>
</dbReference>
<dbReference type="InterPro" id="IPR001304">
    <property type="entry name" value="C-type_lectin-like"/>
</dbReference>
<feature type="compositionally biased region" description="Basic and acidic residues" evidence="4">
    <location>
        <begin position="54"/>
        <end position="64"/>
    </location>
</feature>
<name>A0A6J8DYH4_MYTCO</name>
<dbReference type="SMART" id="SM00034">
    <property type="entry name" value="CLECT"/>
    <property type="match status" value="1"/>
</dbReference>
<sequence length="214" mass="23656">MEIKARLVKRVSKGDRGLTGLVGSTGSRGLTGNKGPTGDKGQNGENGNPGLNGEHGEKGTKGDKGLVGNKGPIGDKGQRAFTVRCGSGWEQLMNGCYYFQFQSKKTWNDATIDCHNMGGFLVKIDNAFENWFLKSYIKTDKTAGDVWIGAHDFVREGSFVWEADNTQLTYTDWYPGEPNNSGNKEDCACMNSDLTYKWNDNSCSKTFYYICEKH</sequence>
<keyword evidence="2" id="KW-0176">Collagen</keyword>
<proteinExistence type="predicted"/>
<dbReference type="PROSITE" id="PS50041">
    <property type="entry name" value="C_TYPE_LECTIN_2"/>
    <property type="match status" value="1"/>
</dbReference>
<dbReference type="Proteomes" id="UP000507470">
    <property type="component" value="Unassembled WGS sequence"/>
</dbReference>
<accession>A0A6J8DYH4</accession>
<dbReference type="InterPro" id="IPR008160">
    <property type="entry name" value="Collagen"/>
</dbReference>
<evidence type="ECO:0000256" key="3">
    <source>
        <dbReference type="ARBA" id="ARBA00023157"/>
    </source>
</evidence>
<dbReference type="InterPro" id="IPR050111">
    <property type="entry name" value="C-type_lectin/snaclec_domain"/>
</dbReference>
<dbReference type="PROSITE" id="PS00615">
    <property type="entry name" value="C_TYPE_LECTIN_1"/>
    <property type="match status" value="1"/>
</dbReference>
<keyword evidence="3" id="KW-1015">Disulfide bond</keyword>
<feature type="compositionally biased region" description="Low complexity" evidence="4">
    <location>
        <begin position="43"/>
        <end position="52"/>
    </location>
</feature>
<feature type="region of interest" description="Disordered" evidence="4">
    <location>
        <begin position="16"/>
        <end position="73"/>
    </location>
</feature>
<evidence type="ECO:0000313" key="6">
    <source>
        <dbReference type="EMBL" id="CAC5412422.1"/>
    </source>
</evidence>
<keyword evidence="1" id="KW-0106">Calcium</keyword>
<evidence type="ECO:0000256" key="1">
    <source>
        <dbReference type="ARBA" id="ARBA00022837"/>
    </source>
</evidence>
<dbReference type="OrthoDB" id="6128183at2759"/>
<dbReference type="EMBL" id="CACVKT020008008">
    <property type="protein sequence ID" value="CAC5412422.1"/>
    <property type="molecule type" value="Genomic_DNA"/>
</dbReference>
<evidence type="ECO:0000256" key="4">
    <source>
        <dbReference type="SAM" id="MobiDB-lite"/>
    </source>
</evidence>
<keyword evidence="7" id="KW-1185">Reference proteome</keyword>
<dbReference type="InterPro" id="IPR018378">
    <property type="entry name" value="C-type_lectin_CS"/>
</dbReference>
<evidence type="ECO:0000313" key="7">
    <source>
        <dbReference type="Proteomes" id="UP000507470"/>
    </source>
</evidence>
<organism evidence="6 7">
    <name type="scientific">Mytilus coruscus</name>
    <name type="common">Sea mussel</name>
    <dbReference type="NCBI Taxonomy" id="42192"/>
    <lineage>
        <taxon>Eukaryota</taxon>
        <taxon>Metazoa</taxon>
        <taxon>Spiralia</taxon>
        <taxon>Lophotrochozoa</taxon>
        <taxon>Mollusca</taxon>
        <taxon>Bivalvia</taxon>
        <taxon>Autobranchia</taxon>
        <taxon>Pteriomorphia</taxon>
        <taxon>Mytilida</taxon>
        <taxon>Mytiloidea</taxon>
        <taxon>Mytilidae</taxon>
        <taxon>Mytilinae</taxon>
        <taxon>Mytilus</taxon>
    </lineage>
</organism>
<dbReference type="PANTHER" id="PTHR22803">
    <property type="entry name" value="MANNOSE, PHOSPHOLIPASE, LECTIN RECEPTOR RELATED"/>
    <property type="match status" value="1"/>
</dbReference>
<dbReference type="InterPro" id="IPR016187">
    <property type="entry name" value="CTDL_fold"/>
</dbReference>
<dbReference type="AlphaFoldDB" id="A0A6J8DYH4"/>
<dbReference type="CDD" id="cd00037">
    <property type="entry name" value="CLECT"/>
    <property type="match status" value="1"/>
</dbReference>
<dbReference type="InterPro" id="IPR016186">
    <property type="entry name" value="C-type_lectin-like/link_sf"/>
</dbReference>
<dbReference type="SUPFAM" id="SSF56436">
    <property type="entry name" value="C-type lectin-like"/>
    <property type="match status" value="1"/>
</dbReference>
<dbReference type="GO" id="GO:0005581">
    <property type="term" value="C:collagen trimer"/>
    <property type="evidence" value="ECO:0007669"/>
    <property type="project" value="UniProtKB-KW"/>
</dbReference>
<gene>
    <name evidence="6" type="ORF">MCOR_45398</name>
</gene>